<reference evidence="3 4" key="1">
    <citation type="submission" date="2020-07" db="EMBL/GenBank/DDBJ databases">
        <title>Genomic Encyclopedia of Type Strains, Phase IV (KMG-IV): sequencing the most valuable type-strain genomes for metagenomic binning, comparative biology and taxonomic classification.</title>
        <authorList>
            <person name="Goeker M."/>
        </authorList>
    </citation>
    <scope>NUCLEOTIDE SEQUENCE [LARGE SCALE GENOMIC DNA]</scope>
    <source>
        <strain evidence="3 4">DSM 45533</strain>
    </source>
</reference>
<dbReference type="GO" id="GO:0016853">
    <property type="term" value="F:isomerase activity"/>
    <property type="evidence" value="ECO:0007669"/>
    <property type="project" value="UniProtKB-KW"/>
</dbReference>
<dbReference type="InterPro" id="IPR013096">
    <property type="entry name" value="Cupin_2"/>
</dbReference>
<sequence length="93" mass="9604">MSLRRSSLCPPGYRIGTQGVSTLPPGAVSHAGRTHVHEGPEIFVIVSGAGVAHIDGTASGFAAGDVLIVEAGEEHHLEAVTEVVTAWMHLEPA</sequence>
<dbReference type="Proteomes" id="UP000530928">
    <property type="component" value="Unassembled WGS sequence"/>
</dbReference>
<protein>
    <submittedName>
        <fullName evidence="3">Mannose-6-phosphate isomerase-like protein (Cupin superfamily)</fullName>
    </submittedName>
</protein>
<evidence type="ECO:0000256" key="1">
    <source>
        <dbReference type="ARBA" id="ARBA00023125"/>
    </source>
</evidence>
<dbReference type="AlphaFoldDB" id="A0A7W0CEB7"/>
<dbReference type="Gene3D" id="2.60.120.10">
    <property type="entry name" value="Jelly Rolls"/>
    <property type="match status" value="1"/>
</dbReference>
<dbReference type="Pfam" id="PF07883">
    <property type="entry name" value="Cupin_2"/>
    <property type="match status" value="1"/>
</dbReference>
<keyword evidence="1" id="KW-0238">DNA-binding</keyword>
<keyword evidence="3" id="KW-0413">Isomerase</keyword>
<dbReference type="RefSeq" id="WP_220133169.1">
    <property type="nucleotide sequence ID" value="NZ_BAABAM010000001.1"/>
</dbReference>
<dbReference type="EMBL" id="JACDUR010000001">
    <property type="protein sequence ID" value="MBA2889596.1"/>
    <property type="molecule type" value="Genomic_DNA"/>
</dbReference>
<comment type="caution">
    <text evidence="3">The sequence shown here is derived from an EMBL/GenBank/DDBJ whole genome shotgun (WGS) entry which is preliminary data.</text>
</comment>
<organism evidence="3 4">
    <name type="scientific">Nonomuraea soli</name>
    <dbReference type="NCBI Taxonomy" id="1032476"/>
    <lineage>
        <taxon>Bacteria</taxon>
        <taxon>Bacillati</taxon>
        <taxon>Actinomycetota</taxon>
        <taxon>Actinomycetes</taxon>
        <taxon>Streptosporangiales</taxon>
        <taxon>Streptosporangiaceae</taxon>
        <taxon>Nonomuraea</taxon>
    </lineage>
</organism>
<proteinExistence type="predicted"/>
<keyword evidence="4" id="KW-1185">Reference proteome</keyword>
<feature type="domain" description="Cupin type-2" evidence="2">
    <location>
        <begin position="20"/>
        <end position="87"/>
    </location>
</feature>
<dbReference type="InterPro" id="IPR014710">
    <property type="entry name" value="RmlC-like_jellyroll"/>
</dbReference>
<evidence type="ECO:0000259" key="2">
    <source>
        <dbReference type="Pfam" id="PF07883"/>
    </source>
</evidence>
<name>A0A7W0CEB7_9ACTN</name>
<dbReference type="SUPFAM" id="SSF51215">
    <property type="entry name" value="Regulatory protein AraC"/>
    <property type="match status" value="1"/>
</dbReference>
<evidence type="ECO:0000313" key="4">
    <source>
        <dbReference type="Proteomes" id="UP000530928"/>
    </source>
</evidence>
<dbReference type="InterPro" id="IPR037923">
    <property type="entry name" value="HTH-like"/>
</dbReference>
<accession>A0A7W0CEB7</accession>
<dbReference type="GO" id="GO:0003677">
    <property type="term" value="F:DNA binding"/>
    <property type="evidence" value="ECO:0007669"/>
    <property type="project" value="UniProtKB-KW"/>
</dbReference>
<gene>
    <name evidence="3" type="ORF">HNR30_000931</name>
</gene>
<evidence type="ECO:0000313" key="3">
    <source>
        <dbReference type="EMBL" id="MBA2889596.1"/>
    </source>
</evidence>